<feature type="compositionally biased region" description="Basic and acidic residues" evidence="1">
    <location>
        <begin position="334"/>
        <end position="354"/>
    </location>
</feature>
<keyword evidence="3" id="KW-1185">Reference proteome</keyword>
<feature type="region of interest" description="Disordered" evidence="1">
    <location>
        <begin position="303"/>
        <end position="381"/>
    </location>
</feature>
<dbReference type="PANTHER" id="PTHR43628">
    <property type="entry name" value="ACTIVATOR OF C KINASE PROTEIN 1-RELATED"/>
    <property type="match status" value="1"/>
</dbReference>
<evidence type="ECO:0008006" key="4">
    <source>
        <dbReference type="Google" id="ProtNLM"/>
    </source>
</evidence>
<evidence type="ECO:0000313" key="3">
    <source>
        <dbReference type="Proteomes" id="UP000789595"/>
    </source>
</evidence>
<dbReference type="PANTHER" id="PTHR43628:SF1">
    <property type="entry name" value="CHITIN SYNTHASE REGULATORY FACTOR 2-RELATED"/>
    <property type="match status" value="1"/>
</dbReference>
<accession>A0A8J2SFB9</accession>
<evidence type="ECO:0000256" key="1">
    <source>
        <dbReference type="SAM" id="MobiDB-lite"/>
    </source>
</evidence>
<dbReference type="InterPro" id="IPR052945">
    <property type="entry name" value="Mitotic_Regulator"/>
</dbReference>
<feature type="region of interest" description="Disordered" evidence="1">
    <location>
        <begin position="18"/>
        <end position="41"/>
    </location>
</feature>
<dbReference type="EMBL" id="CAKKNE010000003">
    <property type="protein sequence ID" value="CAH0370843.1"/>
    <property type="molecule type" value="Genomic_DNA"/>
</dbReference>
<dbReference type="Gene3D" id="1.25.40.10">
    <property type="entry name" value="Tetratricopeptide repeat domain"/>
    <property type="match status" value="1"/>
</dbReference>
<dbReference type="SMART" id="SM00671">
    <property type="entry name" value="SEL1"/>
    <property type="match status" value="3"/>
</dbReference>
<comment type="caution">
    <text evidence="2">The sequence shown here is derived from an EMBL/GenBank/DDBJ whole genome shotgun (WGS) entry which is preliminary data.</text>
</comment>
<gene>
    <name evidence="2" type="ORF">PECAL_3P07540</name>
</gene>
<dbReference type="OrthoDB" id="272077at2759"/>
<dbReference type="InterPro" id="IPR006597">
    <property type="entry name" value="Sel1-like"/>
</dbReference>
<protein>
    <recommendedName>
        <fullName evidence="4">PDZ domain-containing protein</fullName>
    </recommendedName>
</protein>
<dbReference type="InterPro" id="IPR011990">
    <property type="entry name" value="TPR-like_helical_dom_sf"/>
</dbReference>
<dbReference type="Proteomes" id="UP000789595">
    <property type="component" value="Unassembled WGS sequence"/>
</dbReference>
<dbReference type="Pfam" id="PF08238">
    <property type="entry name" value="Sel1"/>
    <property type="match status" value="3"/>
</dbReference>
<dbReference type="SUPFAM" id="SSF81901">
    <property type="entry name" value="HCP-like"/>
    <property type="match status" value="1"/>
</dbReference>
<sequence length="397" mass="42635">MAALTLVKQKSLKALESAKSMLSGGKSKPPPPPPRLTVTTGRDSDVLLETTFFGSRLGIKLVLALAEGRTDIVVEEVVAGVGPEGLCPRDVLVAVDGGKVTVPRPDAFDAWIAKLRKRPRPLVLTFAPGAGRGAAQKKQVMRDRRLRTTAALKAFEAKDDDGEAAYNAAMLKANGIGGPKDPIAAVQLLRKAAFLDVVKAQVALGHLYRQGSSSVAKNDDEAFRWYEKAALIRRDPEALYQLGKYHRDGTPSRAADVTKARECFEAAAAIGGRDAYAEALAALEADLDRQAVIDSVVQSVKSVVGTPSKNDGGGLYETLVDDETVSPFSTASRGSRDDPEPATRARSTDSRDMEYVPPTPEYMRRRGRSDSPPLGRPAPAPLLHVGRAHLLHEDRMV</sequence>
<organism evidence="2 3">
    <name type="scientific">Pelagomonas calceolata</name>
    <dbReference type="NCBI Taxonomy" id="35677"/>
    <lineage>
        <taxon>Eukaryota</taxon>
        <taxon>Sar</taxon>
        <taxon>Stramenopiles</taxon>
        <taxon>Ochrophyta</taxon>
        <taxon>Pelagophyceae</taxon>
        <taxon>Pelagomonadales</taxon>
        <taxon>Pelagomonadaceae</taxon>
        <taxon>Pelagomonas</taxon>
    </lineage>
</organism>
<name>A0A8J2SFB9_9STRA</name>
<dbReference type="AlphaFoldDB" id="A0A8J2SFB9"/>
<reference evidence="2" key="1">
    <citation type="submission" date="2021-11" db="EMBL/GenBank/DDBJ databases">
        <authorList>
            <consortium name="Genoscope - CEA"/>
            <person name="William W."/>
        </authorList>
    </citation>
    <scope>NUCLEOTIDE SEQUENCE</scope>
</reference>
<proteinExistence type="predicted"/>
<evidence type="ECO:0000313" key="2">
    <source>
        <dbReference type="EMBL" id="CAH0370843.1"/>
    </source>
</evidence>